<reference evidence="13" key="1">
    <citation type="journal article" date="2019" name="Int. J. Syst. Evol. Microbiol.">
        <title>The Global Catalogue of Microorganisms (GCM) 10K type strain sequencing project: providing services to taxonomists for standard genome sequencing and annotation.</title>
        <authorList>
            <consortium name="The Broad Institute Genomics Platform"/>
            <consortium name="The Broad Institute Genome Sequencing Center for Infectious Disease"/>
            <person name="Wu L."/>
            <person name="Ma J."/>
        </authorList>
    </citation>
    <scope>NUCLEOTIDE SEQUENCE [LARGE SCALE GENOMIC DNA]</scope>
    <source>
        <strain evidence="13">KCTC 52168</strain>
    </source>
</reference>
<evidence type="ECO:0000313" key="12">
    <source>
        <dbReference type="EMBL" id="MFC3149095.1"/>
    </source>
</evidence>
<dbReference type="Gene3D" id="1.10.287.130">
    <property type="match status" value="1"/>
</dbReference>
<feature type="domain" description="Histidine kinase" evidence="9">
    <location>
        <begin position="384"/>
        <end position="603"/>
    </location>
</feature>
<feature type="domain" description="HAMP" evidence="11">
    <location>
        <begin position="174"/>
        <end position="230"/>
    </location>
</feature>
<dbReference type="Gene3D" id="6.10.340.10">
    <property type="match status" value="1"/>
</dbReference>
<evidence type="ECO:0000256" key="2">
    <source>
        <dbReference type="ARBA" id="ARBA00004370"/>
    </source>
</evidence>
<dbReference type="PANTHER" id="PTHR43047">
    <property type="entry name" value="TWO-COMPONENT HISTIDINE PROTEIN KINASE"/>
    <property type="match status" value="1"/>
</dbReference>
<evidence type="ECO:0000256" key="6">
    <source>
        <dbReference type="ARBA" id="ARBA00022777"/>
    </source>
</evidence>
<evidence type="ECO:0000256" key="7">
    <source>
        <dbReference type="PROSITE-ProRule" id="PRU00169"/>
    </source>
</evidence>
<comment type="caution">
    <text evidence="12">The sequence shown here is derived from an EMBL/GenBank/DDBJ whole genome shotgun (WGS) entry which is preliminary data.</text>
</comment>
<evidence type="ECO:0000259" key="11">
    <source>
        <dbReference type="PROSITE" id="PS50885"/>
    </source>
</evidence>
<dbReference type="SMART" id="SM00387">
    <property type="entry name" value="HATPase_c"/>
    <property type="match status" value="1"/>
</dbReference>
<dbReference type="GO" id="GO:0005524">
    <property type="term" value="F:ATP binding"/>
    <property type="evidence" value="ECO:0007669"/>
    <property type="project" value="UniProtKB-KW"/>
</dbReference>
<dbReference type="Gene3D" id="3.30.450.20">
    <property type="entry name" value="PAS domain"/>
    <property type="match status" value="1"/>
</dbReference>
<proteinExistence type="predicted"/>
<sequence length="769" mass="83088">MSAPSDHRLTPRSLVWRLGALIALAILLVFFVVGTSTLVIEYRDGLAQAHRSALSTADSTLRPVAKSVWNVDPDSLALLTASMVRDGSIVRVEVFDSNGLMRDERRTGPQQTVDKVWERELFAPEDNSPIGKMRITESYEQVREEFANRAGNVLLAEFIKLAVLAAAVVWLVERILSRPLRQLANAVDALPVGEAARITLPSRWGKDTDELGRLVSTINRLTAGQATELEGRISAEARLRDQFREIEIILGAVSEGVVALQGDGHLLYLNEPGCRLLDVTGTGDLVFSDVPILASLVPQPLLDSLRATALAGSGMAQRAYTSKVHLRGIGEVPVEVSVCALSEGPVAWVIVARDVSAEQAAAQAVAEREAERRANQAKTDFLSRMSHELRTPLNAVLGFSELMASSRTEPLGPQGQRFNEQIHRSGMHLLRLISDLLDLSRIEAGAFALNLRVMQVDNLVAQSIEMVAQDAAARHVELTSNFDGARRPDVNIDETRFKQVMVNLLSNAVKYNRPGGYVSVVVGEANGQLVITVSDSGVGMSAEQLAQLFTPFNRLGREASNVEGTGIGLVIAKRLVELMGGEIEATSTAGTGTVFRVSLPIARQSQSGNEPAGGRSGYAVQNRPEITGTLVYVEDNAINRLMLEHYLKFRPGVETAFASDFDEGLAVISEHAPMLALVDMNLGQRTGIELLARLKERPALAGTTWVALSADAMPEQVTQARAAGFDDYWVKPISLEDFLQRIDQIFGAPAHAADGAASPSQLNPGQSAG</sequence>
<keyword evidence="8" id="KW-0472">Membrane</keyword>
<dbReference type="Pfam" id="PF00512">
    <property type="entry name" value="HisKA"/>
    <property type="match status" value="1"/>
</dbReference>
<evidence type="ECO:0000256" key="4">
    <source>
        <dbReference type="ARBA" id="ARBA00022553"/>
    </source>
</evidence>
<keyword evidence="13" id="KW-1185">Reference proteome</keyword>
<keyword evidence="12" id="KW-0547">Nucleotide-binding</keyword>
<dbReference type="SMART" id="SM00388">
    <property type="entry name" value="HisKA"/>
    <property type="match status" value="1"/>
</dbReference>
<dbReference type="InterPro" id="IPR003661">
    <property type="entry name" value="HisK_dim/P_dom"/>
</dbReference>
<gene>
    <name evidence="12" type="ORF">ACFOEN_15825</name>
</gene>
<name>A0ABV7H9F5_9BURK</name>
<dbReference type="PROSITE" id="PS50885">
    <property type="entry name" value="HAMP"/>
    <property type="match status" value="1"/>
</dbReference>
<dbReference type="InterPro" id="IPR004358">
    <property type="entry name" value="Sig_transdc_His_kin-like_C"/>
</dbReference>
<comment type="subcellular location">
    <subcellularLocation>
        <location evidence="2">Membrane</location>
    </subcellularLocation>
</comment>
<evidence type="ECO:0000259" key="10">
    <source>
        <dbReference type="PROSITE" id="PS50110"/>
    </source>
</evidence>
<dbReference type="SUPFAM" id="SSF52172">
    <property type="entry name" value="CheY-like"/>
    <property type="match status" value="1"/>
</dbReference>
<dbReference type="Pfam" id="PF02518">
    <property type="entry name" value="HATPase_c"/>
    <property type="match status" value="1"/>
</dbReference>
<dbReference type="SUPFAM" id="SSF47384">
    <property type="entry name" value="Homodimeric domain of signal transducing histidine kinase"/>
    <property type="match status" value="1"/>
</dbReference>
<evidence type="ECO:0000259" key="9">
    <source>
        <dbReference type="PROSITE" id="PS50109"/>
    </source>
</evidence>
<dbReference type="InterPro" id="IPR003660">
    <property type="entry name" value="HAMP_dom"/>
</dbReference>
<evidence type="ECO:0000313" key="13">
    <source>
        <dbReference type="Proteomes" id="UP001595556"/>
    </source>
</evidence>
<dbReference type="InterPro" id="IPR036890">
    <property type="entry name" value="HATPase_C_sf"/>
</dbReference>
<dbReference type="CDD" id="cd00082">
    <property type="entry name" value="HisKA"/>
    <property type="match status" value="1"/>
</dbReference>
<feature type="transmembrane region" description="Helical" evidence="8">
    <location>
        <begin position="20"/>
        <end position="42"/>
    </location>
</feature>
<dbReference type="PROSITE" id="PS50110">
    <property type="entry name" value="RESPONSE_REGULATORY"/>
    <property type="match status" value="1"/>
</dbReference>
<protein>
    <recommendedName>
        <fullName evidence="3">histidine kinase</fullName>
        <ecNumber evidence="3">2.7.13.3</ecNumber>
    </recommendedName>
</protein>
<evidence type="ECO:0000256" key="8">
    <source>
        <dbReference type="SAM" id="Phobius"/>
    </source>
</evidence>
<keyword evidence="8" id="KW-1133">Transmembrane helix</keyword>
<keyword evidence="12" id="KW-0067">ATP-binding</keyword>
<dbReference type="Pfam" id="PF00072">
    <property type="entry name" value="Response_reg"/>
    <property type="match status" value="1"/>
</dbReference>
<dbReference type="SMART" id="SM00448">
    <property type="entry name" value="REC"/>
    <property type="match status" value="1"/>
</dbReference>
<keyword evidence="4 7" id="KW-0597">Phosphoprotein</keyword>
<dbReference type="EMBL" id="JBHRTI010000010">
    <property type="protein sequence ID" value="MFC3149095.1"/>
    <property type="molecule type" value="Genomic_DNA"/>
</dbReference>
<dbReference type="InterPro" id="IPR003594">
    <property type="entry name" value="HATPase_dom"/>
</dbReference>
<dbReference type="InterPro" id="IPR001789">
    <property type="entry name" value="Sig_transdc_resp-reg_receiver"/>
</dbReference>
<dbReference type="Gene3D" id="3.30.565.10">
    <property type="entry name" value="Histidine kinase-like ATPase, C-terminal domain"/>
    <property type="match status" value="1"/>
</dbReference>
<dbReference type="SUPFAM" id="SSF55874">
    <property type="entry name" value="ATPase domain of HSP90 chaperone/DNA topoisomerase II/histidine kinase"/>
    <property type="match status" value="1"/>
</dbReference>
<keyword evidence="6" id="KW-0418">Kinase</keyword>
<dbReference type="InterPro" id="IPR011006">
    <property type="entry name" value="CheY-like_superfamily"/>
</dbReference>
<dbReference type="RefSeq" id="WP_377305593.1">
    <property type="nucleotide sequence ID" value="NZ_CP180191.1"/>
</dbReference>
<dbReference type="PRINTS" id="PR00344">
    <property type="entry name" value="BCTRLSENSOR"/>
</dbReference>
<dbReference type="InterPro" id="IPR036097">
    <property type="entry name" value="HisK_dim/P_sf"/>
</dbReference>
<organism evidence="12 13">
    <name type="scientific">Piscinibacterium candidicorallinum</name>
    <dbReference type="NCBI Taxonomy" id="1793872"/>
    <lineage>
        <taxon>Bacteria</taxon>
        <taxon>Pseudomonadati</taxon>
        <taxon>Pseudomonadota</taxon>
        <taxon>Betaproteobacteria</taxon>
        <taxon>Burkholderiales</taxon>
        <taxon>Piscinibacterium</taxon>
    </lineage>
</organism>
<dbReference type="EC" id="2.7.13.3" evidence="3"/>
<keyword evidence="5" id="KW-0808">Transferase</keyword>
<evidence type="ECO:0000256" key="5">
    <source>
        <dbReference type="ARBA" id="ARBA00022679"/>
    </source>
</evidence>
<dbReference type="Proteomes" id="UP001595556">
    <property type="component" value="Unassembled WGS sequence"/>
</dbReference>
<comment type="catalytic activity">
    <reaction evidence="1">
        <text>ATP + protein L-histidine = ADP + protein N-phospho-L-histidine.</text>
        <dbReference type="EC" id="2.7.13.3"/>
    </reaction>
</comment>
<dbReference type="PROSITE" id="PS50109">
    <property type="entry name" value="HIS_KIN"/>
    <property type="match status" value="1"/>
</dbReference>
<feature type="transmembrane region" description="Helical" evidence="8">
    <location>
        <begin position="153"/>
        <end position="172"/>
    </location>
</feature>
<evidence type="ECO:0000256" key="1">
    <source>
        <dbReference type="ARBA" id="ARBA00000085"/>
    </source>
</evidence>
<accession>A0ABV7H9F5</accession>
<dbReference type="Gene3D" id="3.40.50.2300">
    <property type="match status" value="1"/>
</dbReference>
<evidence type="ECO:0000256" key="3">
    <source>
        <dbReference type="ARBA" id="ARBA00012438"/>
    </source>
</evidence>
<feature type="modified residue" description="4-aspartylphosphate" evidence="7">
    <location>
        <position position="679"/>
    </location>
</feature>
<keyword evidence="8" id="KW-0812">Transmembrane</keyword>
<dbReference type="InterPro" id="IPR005467">
    <property type="entry name" value="His_kinase_dom"/>
</dbReference>
<feature type="domain" description="Response regulatory" evidence="10">
    <location>
        <begin position="629"/>
        <end position="746"/>
    </location>
</feature>